<protein>
    <submittedName>
        <fullName evidence="2">Uncharacterized protein</fullName>
    </submittedName>
</protein>
<name>A0A3L6T8L8_PANMI</name>
<accession>A0A3L6T8L8</accession>
<dbReference type="EMBL" id="PQIB02000002">
    <property type="protein sequence ID" value="RLN34549.1"/>
    <property type="molecule type" value="Genomic_DNA"/>
</dbReference>
<comment type="caution">
    <text evidence="2">The sequence shown here is derived from an EMBL/GenBank/DDBJ whole genome shotgun (WGS) entry which is preliminary data.</text>
</comment>
<keyword evidence="3" id="KW-1185">Reference proteome</keyword>
<evidence type="ECO:0000313" key="2">
    <source>
        <dbReference type="EMBL" id="RLN34549.1"/>
    </source>
</evidence>
<dbReference type="AlphaFoldDB" id="A0A3L6T8L8"/>
<evidence type="ECO:0000256" key="1">
    <source>
        <dbReference type="SAM" id="MobiDB-lite"/>
    </source>
</evidence>
<feature type="region of interest" description="Disordered" evidence="1">
    <location>
        <begin position="72"/>
        <end position="101"/>
    </location>
</feature>
<proteinExistence type="predicted"/>
<dbReference type="Proteomes" id="UP000275267">
    <property type="component" value="Unassembled WGS sequence"/>
</dbReference>
<gene>
    <name evidence="2" type="ORF">C2845_PM03G21230</name>
</gene>
<organism evidence="2 3">
    <name type="scientific">Panicum miliaceum</name>
    <name type="common">Proso millet</name>
    <name type="synonym">Broomcorn millet</name>
    <dbReference type="NCBI Taxonomy" id="4540"/>
    <lineage>
        <taxon>Eukaryota</taxon>
        <taxon>Viridiplantae</taxon>
        <taxon>Streptophyta</taxon>
        <taxon>Embryophyta</taxon>
        <taxon>Tracheophyta</taxon>
        <taxon>Spermatophyta</taxon>
        <taxon>Magnoliopsida</taxon>
        <taxon>Liliopsida</taxon>
        <taxon>Poales</taxon>
        <taxon>Poaceae</taxon>
        <taxon>PACMAD clade</taxon>
        <taxon>Panicoideae</taxon>
        <taxon>Panicodae</taxon>
        <taxon>Paniceae</taxon>
        <taxon>Panicinae</taxon>
        <taxon>Panicum</taxon>
        <taxon>Panicum sect. Panicum</taxon>
    </lineage>
</organism>
<evidence type="ECO:0000313" key="3">
    <source>
        <dbReference type="Proteomes" id="UP000275267"/>
    </source>
</evidence>
<reference evidence="3" key="1">
    <citation type="journal article" date="2019" name="Nat. Commun.">
        <title>The genome of broomcorn millet.</title>
        <authorList>
            <person name="Zou C."/>
            <person name="Miki D."/>
            <person name="Li D."/>
            <person name="Tang Q."/>
            <person name="Xiao L."/>
            <person name="Rajput S."/>
            <person name="Deng P."/>
            <person name="Jia W."/>
            <person name="Huang R."/>
            <person name="Zhang M."/>
            <person name="Sun Y."/>
            <person name="Hu J."/>
            <person name="Fu X."/>
            <person name="Schnable P.S."/>
            <person name="Li F."/>
            <person name="Zhang H."/>
            <person name="Feng B."/>
            <person name="Zhu X."/>
            <person name="Liu R."/>
            <person name="Schnable J.C."/>
            <person name="Zhu J.-K."/>
            <person name="Zhang H."/>
        </authorList>
    </citation>
    <scope>NUCLEOTIDE SEQUENCE [LARGE SCALE GENOMIC DNA]</scope>
</reference>
<sequence>MIPSMRVLQLCSTCVLRSPMPRAPCACLHRPPRRPLLAQATPAAVQAAQQLPTCLSPRSAAPTCLSPACMPPPSREAAAPGPRPQLAGVTRPAIRLVPHAP</sequence>